<dbReference type="OrthoDB" id="3693455at2759"/>
<organism evidence="1 2">
    <name type="scientific">Cochliobolus heterostrophus (strain C5 / ATCC 48332 / race O)</name>
    <name type="common">Southern corn leaf blight fungus</name>
    <name type="synonym">Bipolaris maydis</name>
    <dbReference type="NCBI Taxonomy" id="701091"/>
    <lineage>
        <taxon>Eukaryota</taxon>
        <taxon>Fungi</taxon>
        <taxon>Dikarya</taxon>
        <taxon>Ascomycota</taxon>
        <taxon>Pezizomycotina</taxon>
        <taxon>Dothideomycetes</taxon>
        <taxon>Pleosporomycetidae</taxon>
        <taxon>Pleosporales</taxon>
        <taxon>Pleosporineae</taxon>
        <taxon>Pleosporaceae</taxon>
        <taxon>Bipolaris</taxon>
    </lineage>
</organism>
<proteinExistence type="predicted"/>
<dbReference type="AlphaFoldDB" id="M2UW92"/>
<dbReference type="EMBL" id="KB445575">
    <property type="protein sequence ID" value="EMD92108.1"/>
    <property type="molecule type" value="Genomic_DNA"/>
</dbReference>
<reference evidence="2" key="2">
    <citation type="journal article" date="2013" name="PLoS Genet.">
        <title>Comparative genome structure, secondary metabolite, and effector coding capacity across Cochliobolus pathogens.</title>
        <authorList>
            <person name="Condon B.J."/>
            <person name="Leng Y."/>
            <person name="Wu D."/>
            <person name="Bushley K.E."/>
            <person name="Ohm R.A."/>
            <person name="Otillar R."/>
            <person name="Martin J."/>
            <person name="Schackwitz W."/>
            <person name="Grimwood J."/>
            <person name="MohdZainudin N."/>
            <person name="Xue C."/>
            <person name="Wang R."/>
            <person name="Manning V.A."/>
            <person name="Dhillon B."/>
            <person name="Tu Z.J."/>
            <person name="Steffenson B.J."/>
            <person name="Salamov A."/>
            <person name="Sun H."/>
            <person name="Lowry S."/>
            <person name="LaButti K."/>
            <person name="Han J."/>
            <person name="Copeland A."/>
            <person name="Lindquist E."/>
            <person name="Barry K."/>
            <person name="Schmutz J."/>
            <person name="Baker S.E."/>
            <person name="Ciuffetti L.M."/>
            <person name="Grigoriev I.V."/>
            <person name="Zhong S."/>
            <person name="Turgeon B.G."/>
        </authorList>
    </citation>
    <scope>NUCLEOTIDE SEQUENCE [LARGE SCALE GENOMIC DNA]</scope>
    <source>
        <strain evidence="2">C5 / ATCC 48332 / race O</strain>
    </source>
</reference>
<keyword evidence="2" id="KW-1185">Reference proteome</keyword>
<evidence type="ECO:0000313" key="2">
    <source>
        <dbReference type="Proteomes" id="UP000016936"/>
    </source>
</evidence>
<accession>M2UW92</accession>
<reference evidence="1 2" key="1">
    <citation type="journal article" date="2012" name="PLoS Pathog.">
        <title>Diverse lifestyles and strategies of plant pathogenesis encoded in the genomes of eighteen Dothideomycetes fungi.</title>
        <authorList>
            <person name="Ohm R.A."/>
            <person name="Feau N."/>
            <person name="Henrissat B."/>
            <person name="Schoch C.L."/>
            <person name="Horwitz B.A."/>
            <person name="Barry K.W."/>
            <person name="Condon B.J."/>
            <person name="Copeland A.C."/>
            <person name="Dhillon B."/>
            <person name="Glaser F."/>
            <person name="Hesse C.N."/>
            <person name="Kosti I."/>
            <person name="LaButti K."/>
            <person name="Lindquist E.A."/>
            <person name="Lucas S."/>
            <person name="Salamov A.A."/>
            <person name="Bradshaw R.E."/>
            <person name="Ciuffetti L."/>
            <person name="Hamelin R.C."/>
            <person name="Kema G.H.J."/>
            <person name="Lawrence C."/>
            <person name="Scott J.A."/>
            <person name="Spatafora J.W."/>
            <person name="Turgeon B.G."/>
            <person name="de Wit P.J.G.M."/>
            <person name="Zhong S."/>
            <person name="Goodwin S.B."/>
            <person name="Grigoriev I.V."/>
        </authorList>
    </citation>
    <scope>NUCLEOTIDE SEQUENCE [LARGE SCALE GENOMIC DNA]</scope>
    <source>
        <strain evidence="2">C5 / ATCC 48332 / race O</strain>
    </source>
</reference>
<dbReference type="HOGENOM" id="CLU_1454247_0_0_1"/>
<dbReference type="Proteomes" id="UP000016936">
    <property type="component" value="Unassembled WGS sequence"/>
</dbReference>
<protein>
    <submittedName>
        <fullName evidence="1">Uncharacterized protein</fullName>
    </submittedName>
</protein>
<gene>
    <name evidence="1" type="ORF">COCHEDRAFT_1213186</name>
</gene>
<sequence length="186" mass="19555">MVEKRGRKKASWRACCIDRVSTLETVGSIPLSGVDPIGRLLALSMLKRSIHTTLSREGDAGRLWEDSTGQDCHVEAVGPWSCVCEHEDHGPSHRGQASSVSTRAEALAIEWYAGGLDATTPVVSQRGAHGSAVLKTTDKTDKTEQAVERVALPAGPVASARHTGNGWSDFVEVAAVGVGQGGDAAD</sequence>
<name>M2UW92_COCH5</name>
<evidence type="ECO:0000313" key="1">
    <source>
        <dbReference type="EMBL" id="EMD92108.1"/>
    </source>
</evidence>